<protein>
    <submittedName>
        <fullName evidence="2">Uncharacterized protein</fullName>
    </submittedName>
</protein>
<feature type="non-terminal residue" evidence="2">
    <location>
        <position position="77"/>
    </location>
</feature>
<name>A0A6J4TD35_9ACTN</name>
<feature type="region of interest" description="Disordered" evidence="1">
    <location>
        <begin position="54"/>
        <end position="77"/>
    </location>
</feature>
<organism evidence="2">
    <name type="scientific">uncultured Rubrobacteraceae bacterium</name>
    <dbReference type="NCBI Taxonomy" id="349277"/>
    <lineage>
        <taxon>Bacteria</taxon>
        <taxon>Bacillati</taxon>
        <taxon>Actinomycetota</taxon>
        <taxon>Rubrobacteria</taxon>
        <taxon>Rubrobacterales</taxon>
        <taxon>Rubrobacteraceae</taxon>
        <taxon>environmental samples</taxon>
    </lineage>
</organism>
<feature type="non-terminal residue" evidence="2">
    <location>
        <position position="1"/>
    </location>
</feature>
<accession>A0A6J4TD35</accession>
<sequence length="77" mass="9021">HSYQPDRLPRRGRPRLVARIPVRPGLWCWGVRDRLLLPEASGARRPVLRPLYRHLRRPPPRPLGGEEGHRRGRGLRV</sequence>
<evidence type="ECO:0000313" key="2">
    <source>
        <dbReference type="EMBL" id="CAA9520190.1"/>
    </source>
</evidence>
<dbReference type="EMBL" id="CADCVK010000524">
    <property type="protein sequence ID" value="CAA9520190.1"/>
    <property type="molecule type" value="Genomic_DNA"/>
</dbReference>
<dbReference type="AlphaFoldDB" id="A0A6J4TD35"/>
<proteinExistence type="predicted"/>
<gene>
    <name evidence="2" type="ORF">AVDCRST_MAG12-3714</name>
</gene>
<reference evidence="2" key="1">
    <citation type="submission" date="2020-02" db="EMBL/GenBank/DDBJ databases">
        <authorList>
            <person name="Meier V. D."/>
        </authorList>
    </citation>
    <scope>NUCLEOTIDE SEQUENCE</scope>
    <source>
        <strain evidence="2">AVDCRST_MAG12</strain>
    </source>
</reference>
<evidence type="ECO:0000256" key="1">
    <source>
        <dbReference type="SAM" id="MobiDB-lite"/>
    </source>
</evidence>